<dbReference type="SUPFAM" id="SSF54211">
    <property type="entry name" value="Ribosomal protein S5 domain 2-like"/>
    <property type="match status" value="1"/>
</dbReference>
<comment type="similarity">
    <text evidence="3">Belongs to the RNase PH family.</text>
</comment>
<feature type="transmembrane region" description="Helical" evidence="8">
    <location>
        <begin position="327"/>
        <end position="345"/>
    </location>
</feature>
<feature type="domain" description="Exoribonuclease phosphorolytic" evidence="9">
    <location>
        <begin position="22"/>
        <end position="154"/>
    </location>
</feature>
<dbReference type="GO" id="GO:0071028">
    <property type="term" value="P:nuclear mRNA surveillance"/>
    <property type="evidence" value="ECO:0007669"/>
    <property type="project" value="TreeGrafter"/>
</dbReference>
<comment type="subcellular location">
    <subcellularLocation>
        <location evidence="1">Cytoplasm</location>
    </subcellularLocation>
    <subcellularLocation>
        <location evidence="2">Nucleus</location>
        <location evidence="2">Nucleolus</location>
    </subcellularLocation>
</comment>
<dbReference type="InterPro" id="IPR036345">
    <property type="entry name" value="ExoRNase_PH_dom2_sf"/>
</dbReference>
<comment type="subunit">
    <text evidence="6">Component of the RNA exosome complex. Specifically part of the catalytically inactive RNA exosome core complex (Exo-9) which may associate with the catalytic subunits RRP6 and DIS3 in cytoplasmic- and nuclear-specific RNA exosome complex forms. Exo-9 is formed by a hexameric base ring of RNase PH domain-containing subunits and a cap ring consisting of CSL4, RRP4 and RRP40.</text>
</comment>
<protein>
    <recommendedName>
        <fullName evidence="7">Ribosomal RNA-processing protein 41</fullName>
    </recommendedName>
</protein>
<dbReference type="FunFam" id="3.30.230.70:FF:000004">
    <property type="entry name" value="Exosome complex component Rrp41"/>
    <property type="match status" value="1"/>
</dbReference>
<evidence type="ECO:0000256" key="1">
    <source>
        <dbReference type="ARBA" id="ARBA00004496"/>
    </source>
</evidence>
<evidence type="ECO:0000259" key="10">
    <source>
        <dbReference type="Pfam" id="PF03725"/>
    </source>
</evidence>
<dbReference type="GO" id="GO:0000177">
    <property type="term" value="C:cytoplasmic exosome (RNase complex)"/>
    <property type="evidence" value="ECO:0007669"/>
    <property type="project" value="TreeGrafter"/>
</dbReference>
<dbReference type="SUPFAM" id="SSF55666">
    <property type="entry name" value="Ribonuclease PH domain 2-like"/>
    <property type="match status" value="1"/>
</dbReference>
<evidence type="ECO:0000313" key="11">
    <source>
        <dbReference type="EMBL" id="TPX50503.1"/>
    </source>
</evidence>
<evidence type="ECO:0000256" key="8">
    <source>
        <dbReference type="SAM" id="Phobius"/>
    </source>
</evidence>
<dbReference type="Pfam" id="PF03725">
    <property type="entry name" value="RNase_PH_C"/>
    <property type="match status" value="1"/>
</dbReference>
<accession>A0A507DFX4</accession>
<dbReference type="STRING" id="286115.A0A507DFX4"/>
<dbReference type="InterPro" id="IPR015847">
    <property type="entry name" value="ExoRNase_PH_dom2"/>
</dbReference>
<dbReference type="InterPro" id="IPR020568">
    <property type="entry name" value="Ribosomal_Su5_D2-typ_SF"/>
</dbReference>
<dbReference type="GO" id="GO:0071051">
    <property type="term" value="P:poly(A)-dependent snoRNA 3'-end processing"/>
    <property type="evidence" value="ECO:0007669"/>
    <property type="project" value="TreeGrafter"/>
</dbReference>
<organism evidence="11 12">
    <name type="scientific">Synchytrium endobioticum</name>
    <dbReference type="NCBI Taxonomy" id="286115"/>
    <lineage>
        <taxon>Eukaryota</taxon>
        <taxon>Fungi</taxon>
        <taxon>Fungi incertae sedis</taxon>
        <taxon>Chytridiomycota</taxon>
        <taxon>Chytridiomycota incertae sedis</taxon>
        <taxon>Chytridiomycetes</taxon>
        <taxon>Synchytriales</taxon>
        <taxon>Synchytriaceae</taxon>
        <taxon>Synchytrium</taxon>
    </lineage>
</organism>
<keyword evidence="8" id="KW-1133">Transmembrane helix</keyword>
<evidence type="ECO:0000256" key="6">
    <source>
        <dbReference type="ARBA" id="ARBA00063066"/>
    </source>
</evidence>
<evidence type="ECO:0000256" key="4">
    <source>
        <dbReference type="ARBA" id="ARBA00022490"/>
    </source>
</evidence>
<comment type="caution">
    <text evidence="11">The sequence shown here is derived from an EMBL/GenBank/DDBJ whole genome shotgun (WGS) entry which is preliminary data.</text>
</comment>
<feature type="transmembrane region" description="Helical" evidence="8">
    <location>
        <begin position="357"/>
        <end position="375"/>
    </location>
</feature>
<evidence type="ECO:0000259" key="9">
    <source>
        <dbReference type="Pfam" id="PF01138"/>
    </source>
</evidence>
<dbReference type="VEuPathDB" id="FungiDB:SeMB42_g02230"/>
<keyword evidence="8" id="KW-0812">Transmembrane</keyword>
<dbReference type="EMBL" id="QEAN01000066">
    <property type="protein sequence ID" value="TPX50503.1"/>
    <property type="molecule type" value="Genomic_DNA"/>
</dbReference>
<dbReference type="Gene3D" id="3.30.230.70">
    <property type="entry name" value="GHMP Kinase, N-terminal domain"/>
    <property type="match status" value="1"/>
</dbReference>
<dbReference type="Pfam" id="PF01138">
    <property type="entry name" value="RNase_PH"/>
    <property type="match status" value="1"/>
</dbReference>
<dbReference type="InterPro" id="IPR027408">
    <property type="entry name" value="PNPase/RNase_PH_dom_sf"/>
</dbReference>
<dbReference type="GO" id="GO:0005730">
    <property type="term" value="C:nucleolus"/>
    <property type="evidence" value="ECO:0007669"/>
    <property type="project" value="UniProtKB-SubCell"/>
</dbReference>
<reference evidence="11 12" key="1">
    <citation type="journal article" date="2019" name="Sci. Rep.">
        <title>Comparative genomics of chytrid fungi reveal insights into the obligate biotrophic and pathogenic lifestyle of Synchytrium endobioticum.</title>
        <authorList>
            <person name="van de Vossenberg B.T.L.H."/>
            <person name="Warris S."/>
            <person name="Nguyen H.D.T."/>
            <person name="van Gent-Pelzer M.P.E."/>
            <person name="Joly D.L."/>
            <person name="van de Geest H.C."/>
            <person name="Bonants P.J.M."/>
            <person name="Smith D.S."/>
            <person name="Levesque C.A."/>
            <person name="van der Lee T.A.J."/>
        </authorList>
    </citation>
    <scope>NUCLEOTIDE SEQUENCE [LARGE SCALE GENOMIC DNA]</scope>
    <source>
        <strain evidence="11 12">MB42</strain>
    </source>
</reference>
<gene>
    <name evidence="11" type="ORF">SeMB42_g02230</name>
</gene>
<keyword evidence="5" id="KW-0271">Exosome</keyword>
<dbReference type="CDD" id="cd11370">
    <property type="entry name" value="RNase_PH_RRP41"/>
    <property type="match status" value="1"/>
</dbReference>
<feature type="transmembrane region" description="Helical" evidence="8">
    <location>
        <begin position="293"/>
        <end position="315"/>
    </location>
</feature>
<evidence type="ECO:0000256" key="3">
    <source>
        <dbReference type="ARBA" id="ARBA00006678"/>
    </source>
</evidence>
<feature type="domain" description="Exoribonuclease phosphorolytic" evidence="10">
    <location>
        <begin position="158"/>
        <end position="221"/>
    </location>
</feature>
<proteinExistence type="inferred from homology"/>
<name>A0A507DFX4_9FUNG</name>
<dbReference type="InterPro" id="IPR001247">
    <property type="entry name" value="ExoRNase_PH_dom1"/>
</dbReference>
<dbReference type="GO" id="GO:0016075">
    <property type="term" value="P:rRNA catabolic process"/>
    <property type="evidence" value="ECO:0007669"/>
    <property type="project" value="TreeGrafter"/>
</dbReference>
<dbReference type="Proteomes" id="UP000317494">
    <property type="component" value="Unassembled WGS sequence"/>
</dbReference>
<feature type="transmembrane region" description="Helical" evidence="8">
    <location>
        <begin position="381"/>
        <end position="399"/>
    </location>
</feature>
<evidence type="ECO:0000256" key="7">
    <source>
        <dbReference type="ARBA" id="ARBA00077929"/>
    </source>
</evidence>
<keyword evidence="4" id="KW-0963">Cytoplasm</keyword>
<dbReference type="PANTHER" id="PTHR11953:SF0">
    <property type="entry name" value="EXOSOME COMPLEX COMPONENT RRP41"/>
    <property type="match status" value="1"/>
</dbReference>
<keyword evidence="8" id="KW-0472">Membrane</keyword>
<evidence type="ECO:0000313" key="12">
    <source>
        <dbReference type="Proteomes" id="UP000317494"/>
    </source>
</evidence>
<dbReference type="InterPro" id="IPR050080">
    <property type="entry name" value="RNase_PH"/>
</dbReference>
<sequence>MSRRQEIVSPEGLRVDGRRPNELRRIASRMSVCSTADGSAYLQHGNTKIIAAVYGPREPSSHQRSEVIHDRAFITVKYNIASFSVAERRKSLKYDRRTQETIAVIKQTFETIVETTKYKGAEIAVYIQVLQVDGGSLHAAINAATLALLDAGIEMSEYVCACSAGWANDAAILDLNYIEESADVPTVTVALLPTSGKVITLGMETRLHLDSFDAVVDRASEGCRHIHLLLDQEPSLLSSRLALAPGTLSSNFKSWLKSTAKMGSTNNAGWLYTPDWSKLTESGKLLEANCASAAFKAGAFGLGFGTVLAAASGWWFGLPFRENLPMMARMGGIVGTIGGLTYGTVCMSTQIRERDDVINTGIGGFVAGALIGIRSQSLKAVGFYAPVLAISLAACDLIARNLREQEKKSYEEKTKLDVPFLQWPKRDPYAERWKEIQARDAAKRDV</sequence>
<evidence type="ECO:0000256" key="5">
    <source>
        <dbReference type="ARBA" id="ARBA00022835"/>
    </source>
</evidence>
<evidence type="ECO:0000256" key="2">
    <source>
        <dbReference type="ARBA" id="ARBA00004604"/>
    </source>
</evidence>
<dbReference type="GO" id="GO:0003723">
    <property type="term" value="F:RNA binding"/>
    <property type="evidence" value="ECO:0007669"/>
    <property type="project" value="TreeGrafter"/>
</dbReference>
<dbReference type="PANTHER" id="PTHR11953">
    <property type="entry name" value="EXOSOME COMPLEX COMPONENT"/>
    <property type="match status" value="1"/>
</dbReference>
<dbReference type="GO" id="GO:0034475">
    <property type="term" value="P:U4 snRNA 3'-end processing"/>
    <property type="evidence" value="ECO:0007669"/>
    <property type="project" value="TreeGrafter"/>
</dbReference>
<keyword evidence="12" id="KW-1185">Reference proteome</keyword>
<dbReference type="AlphaFoldDB" id="A0A507DFX4"/>
<dbReference type="GO" id="GO:0000176">
    <property type="term" value="C:nuclear exosome (RNase complex)"/>
    <property type="evidence" value="ECO:0007669"/>
    <property type="project" value="UniProtKB-ARBA"/>
</dbReference>